<comment type="subcellular location">
    <subcellularLocation>
        <location evidence="7">Cell membrane</location>
        <topology evidence="7">Peripheral membrane protein</topology>
    </subcellularLocation>
    <subcellularLocation>
        <location evidence="1">Membrane</location>
    </subcellularLocation>
</comment>
<evidence type="ECO:0000256" key="5">
    <source>
        <dbReference type="ARBA" id="ARBA00023136"/>
    </source>
</evidence>
<dbReference type="Gene3D" id="1.10.520.20">
    <property type="entry name" value="N-terminal domain of the delta subunit of the F1F0-ATP synthase"/>
    <property type="match status" value="1"/>
</dbReference>
<dbReference type="GO" id="GO:0046933">
    <property type="term" value="F:proton-transporting ATP synthase activity, rotational mechanism"/>
    <property type="evidence" value="ECO:0007669"/>
    <property type="project" value="UniProtKB-UniRule"/>
</dbReference>
<evidence type="ECO:0000313" key="8">
    <source>
        <dbReference type="EMBL" id="OGW97432.1"/>
    </source>
</evidence>
<dbReference type="HAMAP" id="MF_01416">
    <property type="entry name" value="ATP_synth_delta_bact"/>
    <property type="match status" value="1"/>
</dbReference>
<keyword evidence="4 7" id="KW-0406">Ion transport</keyword>
<keyword evidence="7" id="KW-1003">Cell membrane</keyword>
<proteinExistence type="inferred from homology"/>
<evidence type="ECO:0000313" key="9">
    <source>
        <dbReference type="Proteomes" id="UP000178187"/>
    </source>
</evidence>
<dbReference type="PANTHER" id="PTHR11910">
    <property type="entry name" value="ATP SYNTHASE DELTA CHAIN"/>
    <property type="match status" value="1"/>
</dbReference>
<comment type="caution">
    <text evidence="8">The sequence shown here is derived from an EMBL/GenBank/DDBJ whole genome shotgun (WGS) entry which is preliminary data.</text>
</comment>
<dbReference type="InterPro" id="IPR020781">
    <property type="entry name" value="ATPase_OSCP/d_CS"/>
</dbReference>
<keyword evidence="7" id="KW-0139">CF(1)</keyword>
<evidence type="ECO:0000256" key="6">
    <source>
        <dbReference type="ARBA" id="ARBA00023310"/>
    </source>
</evidence>
<dbReference type="GO" id="GO:0005886">
    <property type="term" value="C:plasma membrane"/>
    <property type="evidence" value="ECO:0007669"/>
    <property type="project" value="UniProtKB-SubCell"/>
</dbReference>
<reference evidence="8 9" key="1">
    <citation type="journal article" date="2016" name="Nat. Commun.">
        <title>Thousands of microbial genomes shed light on interconnected biogeochemical processes in an aquifer system.</title>
        <authorList>
            <person name="Anantharaman K."/>
            <person name="Brown C.T."/>
            <person name="Hug L.A."/>
            <person name="Sharon I."/>
            <person name="Castelle C.J."/>
            <person name="Probst A.J."/>
            <person name="Thomas B.C."/>
            <person name="Singh A."/>
            <person name="Wilkins M.J."/>
            <person name="Karaoz U."/>
            <person name="Brodie E.L."/>
            <person name="Williams K.H."/>
            <person name="Hubbard S.S."/>
            <person name="Banfield J.F."/>
        </authorList>
    </citation>
    <scope>NUCLEOTIDE SEQUENCE [LARGE SCALE GENOMIC DNA]</scope>
</reference>
<comment type="similarity">
    <text evidence="7">Belongs to the ATPase delta chain family.</text>
</comment>
<dbReference type="InterPro" id="IPR000711">
    <property type="entry name" value="ATPase_OSCP/dsu"/>
</dbReference>
<evidence type="ECO:0000256" key="2">
    <source>
        <dbReference type="ARBA" id="ARBA00022448"/>
    </source>
</evidence>
<dbReference type="GO" id="GO:0045259">
    <property type="term" value="C:proton-transporting ATP synthase complex"/>
    <property type="evidence" value="ECO:0007669"/>
    <property type="project" value="UniProtKB-KW"/>
</dbReference>
<dbReference type="EMBL" id="MHFR01000042">
    <property type="protein sequence ID" value="OGW97432.1"/>
    <property type="molecule type" value="Genomic_DNA"/>
</dbReference>
<evidence type="ECO:0000256" key="3">
    <source>
        <dbReference type="ARBA" id="ARBA00022781"/>
    </source>
</evidence>
<gene>
    <name evidence="7" type="primary">atpH</name>
    <name evidence="8" type="ORF">A3G33_09580</name>
</gene>
<sequence>MKTNLAVERYTKALFQIAENKNLSDSALVELEALSAFFSKNSRAFALFDSPVINKSEKRALASKIFESNPESLVKKFLLVLIEKNRTELWPSISKHFSNLLNERKGLVEATIVAARSLSENIREKIRKALEARTRKTVIYKTRVEPDLIGGIQLRLGHLLIDGTLRTKLNELKRELCTMHS</sequence>
<dbReference type="Proteomes" id="UP000178187">
    <property type="component" value="Unassembled WGS sequence"/>
</dbReference>
<dbReference type="InterPro" id="IPR026015">
    <property type="entry name" value="ATP_synth_OSCP/delta_N_sf"/>
</dbReference>
<evidence type="ECO:0000256" key="7">
    <source>
        <dbReference type="HAMAP-Rule" id="MF_01416"/>
    </source>
</evidence>
<evidence type="ECO:0000256" key="1">
    <source>
        <dbReference type="ARBA" id="ARBA00004370"/>
    </source>
</evidence>
<comment type="function">
    <text evidence="7">F(1)F(0) ATP synthase produces ATP from ADP in the presence of a proton or sodium gradient. F-type ATPases consist of two structural domains, F(1) containing the extramembraneous catalytic core and F(0) containing the membrane proton channel, linked together by a central stalk and a peripheral stalk. During catalysis, ATP synthesis in the catalytic domain of F(1) is coupled via a rotary mechanism of the central stalk subunits to proton translocation.</text>
</comment>
<dbReference type="NCBIfam" id="TIGR01145">
    <property type="entry name" value="ATP_synt_delta"/>
    <property type="match status" value="1"/>
</dbReference>
<dbReference type="PROSITE" id="PS00389">
    <property type="entry name" value="ATPASE_DELTA"/>
    <property type="match status" value="1"/>
</dbReference>
<organism evidence="8 9">
    <name type="scientific">Candidatus Danuiimicrobium aquiferis</name>
    <dbReference type="NCBI Taxonomy" id="1801832"/>
    <lineage>
        <taxon>Bacteria</taxon>
        <taxon>Pseudomonadati</taxon>
        <taxon>Candidatus Omnitrophota</taxon>
        <taxon>Candidatus Danuiimicrobium</taxon>
    </lineage>
</organism>
<keyword evidence="3 7" id="KW-0375">Hydrogen ion transport</keyword>
<name>A0A1G1KX93_9BACT</name>
<evidence type="ECO:0000256" key="4">
    <source>
        <dbReference type="ARBA" id="ARBA00023065"/>
    </source>
</evidence>
<comment type="function">
    <text evidence="7">This protein is part of the stalk that links CF(0) to CF(1). It either transmits conformational changes from CF(0) to CF(1) or is implicated in proton conduction.</text>
</comment>
<dbReference type="PRINTS" id="PR00125">
    <property type="entry name" value="ATPASEDELTA"/>
</dbReference>
<dbReference type="AlphaFoldDB" id="A0A1G1KX93"/>
<keyword evidence="2 7" id="KW-0813">Transport</keyword>
<dbReference type="SUPFAM" id="SSF47928">
    <property type="entry name" value="N-terminal domain of the delta subunit of the F1F0-ATP synthase"/>
    <property type="match status" value="1"/>
</dbReference>
<dbReference type="Pfam" id="PF00213">
    <property type="entry name" value="OSCP"/>
    <property type="match status" value="1"/>
</dbReference>
<keyword evidence="6 7" id="KW-0066">ATP synthesis</keyword>
<keyword evidence="5 7" id="KW-0472">Membrane</keyword>
<protein>
    <recommendedName>
        <fullName evidence="7">ATP synthase subunit delta</fullName>
    </recommendedName>
    <alternativeName>
        <fullName evidence="7">ATP synthase F(1) sector subunit delta</fullName>
    </alternativeName>
    <alternativeName>
        <fullName evidence="7">F-type ATPase subunit delta</fullName>
        <shortName evidence="7">F-ATPase subunit delta</shortName>
    </alternativeName>
</protein>
<accession>A0A1G1KX93</accession>